<name>A0A9P1H487_9PEZI</name>
<keyword evidence="3" id="KW-1185">Reference proteome</keyword>
<evidence type="ECO:0000256" key="1">
    <source>
        <dbReference type="SAM" id="Phobius"/>
    </source>
</evidence>
<organism evidence="2 3">
    <name type="scientific">Parascedosporium putredinis</name>
    <dbReference type="NCBI Taxonomy" id="1442378"/>
    <lineage>
        <taxon>Eukaryota</taxon>
        <taxon>Fungi</taxon>
        <taxon>Dikarya</taxon>
        <taxon>Ascomycota</taxon>
        <taxon>Pezizomycotina</taxon>
        <taxon>Sordariomycetes</taxon>
        <taxon>Hypocreomycetidae</taxon>
        <taxon>Microascales</taxon>
        <taxon>Microascaceae</taxon>
        <taxon>Parascedosporium</taxon>
    </lineage>
</organism>
<reference evidence="2" key="1">
    <citation type="submission" date="2022-11" db="EMBL/GenBank/DDBJ databases">
        <authorList>
            <person name="Scott C."/>
            <person name="Bruce N."/>
        </authorList>
    </citation>
    <scope>NUCLEOTIDE SEQUENCE</scope>
</reference>
<proteinExistence type="predicted"/>
<evidence type="ECO:0000313" key="2">
    <source>
        <dbReference type="EMBL" id="CAI4215054.1"/>
    </source>
</evidence>
<dbReference type="OrthoDB" id="5402816at2759"/>
<feature type="transmembrane region" description="Helical" evidence="1">
    <location>
        <begin position="28"/>
        <end position="49"/>
    </location>
</feature>
<comment type="caution">
    <text evidence="2">The sequence shown here is derived from an EMBL/GenBank/DDBJ whole genome shotgun (WGS) entry which is preliminary data.</text>
</comment>
<protein>
    <submittedName>
        <fullName evidence="2">Uncharacterized protein</fullName>
    </submittedName>
</protein>
<dbReference type="Proteomes" id="UP000838763">
    <property type="component" value="Unassembled WGS sequence"/>
</dbReference>
<accession>A0A9P1H487</accession>
<dbReference type="EMBL" id="CALLCH030000012">
    <property type="protein sequence ID" value="CAI4215054.1"/>
    <property type="molecule type" value="Genomic_DNA"/>
</dbReference>
<dbReference type="AlphaFoldDB" id="A0A9P1H487"/>
<keyword evidence="1" id="KW-1133">Transmembrane helix</keyword>
<gene>
    <name evidence="2" type="ORF">PPNO1_LOCUS4773</name>
</gene>
<evidence type="ECO:0000313" key="3">
    <source>
        <dbReference type="Proteomes" id="UP000838763"/>
    </source>
</evidence>
<keyword evidence="1" id="KW-0472">Membrane</keyword>
<keyword evidence="1" id="KW-0812">Transmembrane</keyword>
<sequence length="64" mass="7010">MAAINSVVAREALVQLAKRKNFASKNPGVILVFCIVFIVAVGLLALWLHKFLARRRAARAAHVV</sequence>